<feature type="compositionally biased region" description="Low complexity" evidence="1">
    <location>
        <begin position="51"/>
        <end position="65"/>
    </location>
</feature>
<proteinExistence type="predicted"/>
<feature type="region of interest" description="Disordered" evidence="1">
    <location>
        <begin position="133"/>
        <end position="157"/>
    </location>
</feature>
<evidence type="ECO:0000313" key="2">
    <source>
        <dbReference type="EMBL" id="ROV91294.1"/>
    </source>
</evidence>
<dbReference type="OrthoDB" id="5973539at2759"/>
<name>A0A423VK28_CYTCH</name>
<feature type="region of interest" description="Disordered" evidence="1">
    <location>
        <begin position="26"/>
        <end position="81"/>
    </location>
</feature>
<keyword evidence="3" id="KW-1185">Reference proteome</keyword>
<protein>
    <submittedName>
        <fullName evidence="2">Uncharacterized protein</fullName>
    </submittedName>
</protein>
<feature type="compositionally biased region" description="Polar residues" evidence="1">
    <location>
        <begin position="143"/>
        <end position="157"/>
    </location>
</feature>
<dbReference type="AlphaFoldDB" id="A0A423VK28"/>
<accession>A0A423VK28</accession>
<evidence type="ECO:0000313" key="3">
    <source>
        <dbReference type="Proteomes" id="UP000284375"/>
    </source>
</evidence>
<evidence type="ECO:0000256" key="1">
    <source>
        <dbReference type="SAM" id="MobiDB-lite"/>
    </source>
</evidence>
<sequence length="262" mass="27600">MLTAQCPGQRRKQKLALLKQLLVERDNQAQESTSAEQVASPRRDDTHTVPGSSSSAGISGLLAESIAPPGPSTYGDVSSDSPWLVSSTNDSAWSPAIGQGAAASIAAVSNLAPHSSTLSPSFLFGHTAGDLMDSGNRAGGGPSQPQDASSPGLLSQLSPFFSPQGAQPLSASQYTSRKAKEKLMGLKVPDVKKVIYVQQSGLFAAIMDNTLAIGIMDRQLLFKDDTDSPFNREWVESKGSIQLSEVKSKFSATPKDLQPVDI</sequence>
<reference evidence="2 3" key="1">
    <citation type="submission" date="2015-09" db="EMBL/GenBank/DDBJ databases">
        <title>Host preference determinants of Valsa canker pathogens revealed by comparative genomics.</title>
        <authorList>
            <person name="Yin Z."/>
            <person name="Huang L."/>
        </authorList>
    </citation>
    <scope>NUCLEOTIDE SEQUENCE [LARGE SCALE GENOMIC DNA]</scope>
    <source>
        <strain evidence="2 3">YSFL</strain>
    </source>
</reference>
<dbReference type="STRING" id="252740.A0A423VK28"/>
<dbReference type="Proteomes" id="UP000284375">
    <property type="component" value="Unassembled WGS sequence"/>
</dbReference>
<organism evidence="2 3">
    <name type="scientific">Cytospora chrysosperma</name>
    <name type="common">Cytospora canker fungus</name>
    <name type="synonym">Sphaeria chrysosperma</name>
    <dbReference type="NCBI Taxonomy" id="252740"/>
    <lineage>
        <taxon>Eukaryota</taxon>
        <taxon>Fungi</taxon>
        <taxon>Dikarya</taxon>
        <taxon>Ascomycota</taxon>
        <taxon>Pezizomycotina</taxon>
        <taxon>Sordariomycetes</taxon>
        <taxon>Sordariomycetidae</taxon>
        <taxon>Diaporthales</taxon>
        <taxon>Cytosporaceae</taxon>
        <taxon>Cytospora</taxon>
    </lineage>
</organism>
<gene>
    <name evidence="2" type="ORF">VSDG_07801</name>
</gene>
<comment type="caution">
    <text evidence="2">The sequence shown here is derived from an EMBL/GenBank/DDBJ whole genome shotgun (WGS) entry which is preliminary data.</text>
</comment>
<dbReference type="EMBL" id="LJZO01000044">
    <property type="protein sequence ID" value="ROV91294.1"/>
    <property type="molecule type" value="Genomic_DNA"/>
</dbReference>